<keyword evidence="2" id="KW-0677">Repeat</keyword>
<evidence type="ECO:0000256" key="1">
    <source>
        <dbReference type="ARBA" id="ARBA00022441"/>
    </source>
</evidence>
<dbReference type="Pfam" id="PF24681">
    <property type="entry name" value="Kelch_KLHDC2_KLHL20_DRC7"/>
    <property type="match status" value="1"/>
</dbReference>
<organism evidence="3 4">
    <name type="scientific">Prymnesium parvum</name>
    <name type="common">Toxic golden alga</name>
    <dbReference type="NCBI Taxonomy" id="97485"/>
    <lineage>
        <taxon>Eukaryota</taxon>
        <taxon>Haptista</taxon>
        <taxon>Haptophyta</taxon>
        <taxon>Prymnesiophyceae</taxon>
        <taxon>Prymnesiales</taxon>
        <taxon>Prymnesiaceae</taxon>
        <taxon>Prymnesium</taxon>
    </lineage>
</organism>
<protein>
    <recommendedName>
        <fullName evidence="5">Galactose oxidase</fullName>
    </recommendedName>
</protein>
<dbReference type="PANTHER" id="PTHR46376:SF1">
    <property type="entry name" value="LEUCINE-ZIPPER-LIKE TRANSCRIPTIONAL REGULATOR 1"/>
    <property type="match status" value="1"/>
</dbReference>
<evidence type="ECO:0000313" key="3">
    <source>
        <dbReference type="EMBL" id="KAL1526816.1"/>
    </source>
</evidence>
<dbReference type="InterPro" id="IPR015915">
    <property type="entry name" value="Kelch-typ_b-propeller"/>
</dbReference>
<dbReference type="Gene3D" id="2.120.10.80">
    <property type="entry name" value="Kelch-type beta propeller"/>
    <property type="match status" value="2"/>
</dbReference>
<evidence type="ECO:0000256" key="2">
    <source>
        <dbReference type="ARBA" id="ARBA00022737"/>
    </source>
</evidence>
<name>A0AB34K1Q9_PRYPA</name>
<comment type="caution">
    <text evidence="3">The sequence shown here is derived from an EMBL/GenBank/DDBJ whole genome shotgun (WGS) entry which is preliminary data.</text>
</comment>
<keyword evidence="4" id="KW-1185">Reference proteome</keyword>
<dbReference type="EMBL" id="JBGBPQ010000003">
    <property type="protein sequence ID" value="KAL1526816.1"/>
    <property type="molecule type" value="Genomic_DNA"/>
</dbReference>
<sequence>MGEGDAEGLVFVKQKLPSYGQMPPVAFQASDVQLASSGPRMVIMGGQRRGITGEMWIFDTNGDGWMQVQPDTANGFTATIPERTQSTLVALGVEPQTSTLVFGGYVLNVGEANDLWRSDISPDPNTSMPVAAHTKIEAGGTPPCPRYGHSATIVEQSMIVIGGQNGTDQFSDVWSLSIDPYVWSVISTEGPAPTPRSQHTATLVDGQILVLGGFNRKERVLGDAHMLDISNKSAIWRSWEVTTGLMPPPRAQHTATLHPDGHHIYIFGGYDGEKNHKDLWLMNVPDAAAAELRCSVKPEARSRHSSHIIGSQLYVFCGHDGMKPHLSEVWTLEVDDVKGHLARAFDELQSNRKVEEEDKKNDDDD</sequence>
<proteinExistence type="predicted"/>
<dbReference type="AlphaFoldDB" id="A0AB34K1Q9"/>
<reference evidence="3 4" key="1">
    <citation type="journal article" date="2024" name="Science">
        <title>Giant polyketide synthase enzymes in the biosynthesis of giant marine polyether toxins.</title>
        <authorList>
            <person name="Fallon T.R."/>
            <person name="Shende V.V."/>
            <person name="Wierzbicki I.H."/>
            <person name="Pendleton A.L."/>
            <person name="Watervoot N.F."/>
            <person name="Auber R.P."/>
            <person name="Gonzalez D.J."/>
            <person name="Wisecaver J.H."/>
            <person name="Moore B.S."/>
        </authorList>
    </citation>
    <scope>NUCLEOTIDE SEQUENCE [LARGE SCALE GENOMIC DNA]</scope>
    <source>
        <strain evidence="3 4">12B1</strain>
    </source>
</reference>
<evidence type="ECO:0008006" key="5">
    <source>
        <dbReference type="Google" id="ProtNLM"/>
    </source>
</evidence>
<dbReference type="GO" id="GO:0005794">
    <property type="term" value="C:Golgi apparatus"/>
    <property type="evidence" value="ECO:0007669"/>
    <property type="project" value="TreeGrafter"/>
</dbReference>
<dbReference type="InterPro" id="IPR051568">
    <property type="entry name" value="LZTR1/Attractin"/>
</dbReference>
<dbReference type="Proteomes" id="UP001515480">
    <property type="component" value="Unassembled WGS sequence"/>
</dbReference>
<accession>A0AB34K1Q9</accession>
<dbReference type="SUPFAM" id="SSF117281">
    <property type="entry name" value="Kelch motif"/>
    <property type="match status" value="1"/>
</dbReference>
<gene>
    <name evidence="3" type="ORF">AB1Y20_015508</name>
</gene>
<keyword evidence="1" id="KW-0880">Kelch repeat</keyword>
<dbReference type="PANTHER" id="PTHR46376">
    <property type="entry name" value="LEUCINE-ZIPPER-LIKE TRANSCRIPTIONAL REGULATOR 1"/>
    <property type="match status" value="1"/>
</dbReference>
<evidence type="ECO:0000313" key="4">
    <source>
        <dbReference type="Proteomes" id="UP001515480"/>
    </source>
</evidence>